<dbReference type="RefSeq" id="WP_182960058.1">
    <property type="nucleotide sequence ID" value="NZ_JABEQM010000011.1"/>
</dbReference>
<sequence length="348" mass="37647">MIAGDLFIWWRRQIGDMIPARWRLSRFSAKPVVVAVIEGPRLVVSLIRQGVRTPVGVCGLSSDEGAGDGDVAACRRALSGMMGTGAPASIVLRLPPGMLMQRDVVLPSAAEGNLDAVLNYEMDRLTPFPADAIWYAYDILHRDPERRQLHMRLSIVPKASIASALAALARVGLRPDMLEDAGSQTCIPMSEVRNGHGRRTRMAIAAAAVLLPVIGVTTAFWRQSVEQDHLTARIAMLRPSADEARTLRRQAEDRSAGAGMIAQERRRLGDPMEVLATVTRILPDDSFLTDLILRQGQLIISGQSSAATGLIQALSTNPLFRSPAFVAPVTRVEGQNASLFSIHAGVGH</sequence>
<dbReference type="EMBL" id="JABEQM010000011">
    <property type="protein sequence ID" value="MBB2202577.1"/>
    <property type="molecule type" value="Genomic_DNA"/>
</dbReference>
<dbReference type="Gene3D" id="3.30.420.380">
    <property type="match status" value="1"/>
</dbReference>
<comment type="caution">
    <text evidence="1">The sequence shown here is derived from an EMBL/GenBank/DDBJ whole genome shotgun (WGS) entry which is preliminary data.</text>
</comment>
<dbReference type="InterPro" id="IPR007813">
    <property type="entry name" value="PilN"/>
</dbReference>
<evidence type="ECO:0000313" key="1">
    <source>
        <dbReference type="EMBL" id="MBB2202577.1"/>
    </source>
</evidence>
<protein>
    <submittedName>
        <fullName evidence="1">PilN domain-containing protein</fullName>
    </submittedName>
</protein>
<dbReference type="AlphaFoldDB" id="A0A7W4K953"/>
<accession>A0A7W4K953</accession>
<keyword evidence="2" id="KW-1185">Reference proteome</keyword>
<dbReference type="InterPro" id="IPR052534">
    <property type="entry name" value="Extracell_DNA_Util/SecSys_Comp"/>
</dbReference>
<proteinExistence type="predicted"/>
<reference evidence="1 2" key="1">
    <citation type="submission" date="2020-04" db="EMBL/GenBank/DDBJ databases">
        <title>Description of novel Gluconacetobacter.</title>
        <authorList>
            <person name="Sombolestani A."/>
        </authorList>
    </citation>
    <scope>NUCLEOTIDE SEQUENCE [LARGE SCALE GENOMIC DNA]</scope>
    <source>
        <strain evidence="1 2">LMG 27802</strain>
    </source>
</reference>
<dbReference type="Pfam" id="PF05137">
    <property type="entry name" value="PilN"/>
    <property type="match status" value="1"/>
</dbReference>
<name>A0A7W4K953_9PROT</name>
<gene>
    <name evidence="1" type="ORF">HLH28_13530</name>
</gene>
<evidence type="ECO:0000313" key="2">
    <source>
        <dbReference type="Proteomes" id="UP000578030"/>
    </source>
</evidence>
<dbReference type="SUPFAM" id="SSF53067">
    <property type="entry name" value="Actin-like ATPase domain"/>
    <property type="match status" value="1"/>
</dbReference>
<organism evidence="1 2">
    <name type="scientific">Gluconacetobacter tumulisoli</name>
    <dbReference type="NCBI Taxonomy" id="1286189"/>
    <lineage>
        <taxon>Bacteria</taxon>
        <taxon>Pseudomonadati</taxon>
        <taxon>Pseudomonadota</taxon>
        <taxon>Alphaproteobacteria</taxon>
        <taxon>Acetobacterales</taxon>
        <taxon>Acetobacteraceae</taxon>
        <taxon>Gluconacetobacter</taxon>
    </lineage>
</organism>
<dbReference type="PANTHER" id="PTHR40278:SF1">
    <property type="entry name" value="DNA UTILIZATION PROTEIN HOFN"/>
    <property type="match status" value="1"/>
</dbReference>
<dbReference type="PANTHER" id="PTHR40278">
    <property type="entry name" value="DNA UTILIZATION PROTEIN HOFN"/>
    <property type="match status" value="1"/>
</dbReference>
<dbReference type="Proteomes" id="UP000578030">
    <property type="component" value="Unassembled WGS sequence"/>
</dbReference>
<dbReference type="InterPro" id="IPR043129">
    <property type="entry name" value="ATPase_NBD"/>
</dbReference>